<sequence>MTMALFEITNQPISADDTAAKVKRPEAGAVVTFAGTVREWTNGRRTRKLQYAAYESMAVRQLEKIGREVQDRWPDTQAAVTHRVGELHITDTAVVIAVSSPHRRAAYEANEYMIERIKELVPIWKKEFYEDGTAWVGDQLGTTAYSKGGPKPHD</sequence>
<dbReference type="STRING" id="1884432.SAMN05518683_101272"/>
<dbReference type="SUPFAM" id="SSF54690">
    <property type="entry name" value="Molybdopterin synthase subunit MoaE"/>
    <property type="match status" value="1"/>
</dbReference>
<dbReference type="EC" id="2.8.1.12" evidence="3"/>
<keyword evidence="15" id="KW-1185">Reference proteome</keyword>
<dbReference type="OrthoDB" id="9803224at2"/>
<name>A0A1I5LK79_9BACI</name>
<comment type="subunit">
    <text evidence="8">Heterotetramer of 2 MoaD subunits and 2 MoaE subunits. Also stable as homodimer. The enzyme changes between these two forms during catalysis.</text>
</comment>
<evidence type="ECO:0000256" key="13">
    <source>
        <dbReference type="ARBA" id="ARBA00049878"/>
    </source>
</evidence>
<keyword evidence="5" id="KW-0808">Transferase</keyword>
<evidence type="ECO:0000256" key="11">
    <source>
        <dbReference type="ARBA" id="ARBA00030781"/>
    </source>
</evidence>
<dbReference type="Proteomes" id="UP000198892">
    <property type="component" value="Unassembled WGS sequence"/>
</dbReference>
<gene>
    <name evidence="14" type="ORF">SAMN05518683_101272</name>
</gene>
<evidence type="ECO:0000256" key="4">
    <source>
        <dbReference type="ARBA" id="ARBA00013858"/>
    </source>
</evidence>
<dbReference type="CDD" id="cd00756">
    <property type="entry name" value="MoaE"/>
    <property type="match status" value="1"/>
</dbReference>
<evidence type="ECO:0000256" key="7">
    <source>
        <dbReference type="ARBA" id="ARBA00025448"/>
    </source>
</evidence>
<comment type="similarity">
    <text evidence="2">Belongs to the MoaE family.</text>
</comment>
<dbReference type="Pfam" id="PF02391">
    <property type="entry name" value="MoaE"/>
    <property type="match status" value="1"/>
</dbReference>
<evidence type="ECO:0000256" key="2">
    <source>
        <dbReference type="ARBA" id="ARBA00005426"/>
    </source>
</evidence>
<comment type="function">
    <text evidence="7">Converts molybdopterin precursor Z into molybdopterin. This requires the incorporation of two sulfur atoms into precursor Z to generate a dithiolene group. The sulfur is provided by MoaD.</text>
</comment>
<dbReference type="GO" id="GO:0006777">
    <property type="term" value="P:Mo-molybdopterin cofactor biosynthetic process"/>
    <property type="evidence" value="ECO:0007669"/>
    <property type="project" value="UniProtKB-KW"/>
</dbReference>
<dbReference type="FunFam" id="3.90.1170.40:FF:000003">
    <property type="entry name" value="Molybdopterin converting factor subunit 2"/>
    <property type="match status" value="1"/>
</dbReference>
<evidence type="ECO:0000256" key="8">
    <source>
        <dbReference type="ARBA" id="ARBA00026066"/>
    </source>
</evidence>
<keyword evidence="6" id="KW-0501">Molybdenum cofactor biosynthesis</keyword>
<evidence type="ECO:0000256" key="5">
    <source>
        <dbReference type="ARBA" id="ARBA00022679"/>
    </source>
</evidence>
<dbReference type="PANTHER" id="PTHR23404">
    <property type="entry name" value="MOLYBDOPTERIN SYNTHASE RELATED"/>
    <property type="match status" value="1"/>
</dbReference>
<evidence type="ECO:0000256" key="9">
    <source>
        <dbReference type="ARBA" id="ARBA00029745"/>
    </source>
</evidence>
<evidence type="ECO:0000256" key="12">
    <source>
        <dbReference type="ARBA" id="ARBA00032474"/>
    </source>
</evidence>
<evidence type="ECO:0000256" key="10">
    <source>
        <dbReference type="ARBA" id="ARBA00030407"/>
    </source>
</evidence>
<dbReference type="RefSeq" id="WP_093334845.1">
    <property type="nucleotide sequence ID" value="NZ_FOXD01000001.1"/>
</dbReference>
<reference evidence="15" key="1">
    <citation type="submission" date="2016-10" db="EMBL/GenBank/DDBJ databases">
        <authorList>
            <person name="Varghese N."/>
            <person name="Submissions S."/>
        </authorList>
    </citation>
    <scope>NUCLEOTIDE SEQUENCE [LARGE SCALE GENOMIC DNA]</scope>
    <source>
        <strain evidence="15">S7</strain>
    </source>
</reference>
<dbReference type="AlphaFoldDB" id="A0A1I5LK79"/>
<comment type="catalytic activity">
    <reaction evidence="13">
        <text>2 [molybdopterin-synthase sulfur-carrier protein]-C-terminal-Gly-aminoethanethioate + cyclic pyranopterin phosphate + H2O = molybdopterin + 2 [molybdopterin-synthase sulfur-carrier protein]-C-terminal Gly-Gly + 2 H(+)</text>
        <dbReference type="Rhea" id="RHEA:26333"/>
        <dbReference type="Rhea" id="RHEA-COMP:12202"/>
        <dbReference type="Rhea" id="RHEA-COMP:19907"/>
        <dbReference type="ChEBI" id="CHEBI:15377"/>
        <dbReference type="ChEBI" id="CHEBI:15378"/>
        <dbReference type="ChEBI" id="CHEBI:58698"/>
        <dbReference type="ChEBI" id="CHEBI:59648"/>
        <dbReference type="ChEBI" id="CHEBI:90778"/>
        <dbReference type="ChEBI" id="CHEBI:232372"/>
        <dbReference type="EC" id="2.8.1.12"/>
    </reaction>
</comment>
<evidence type="ECO:0000256" key="1">
    <source>
        <dbReference type="ARBA" id="ARBA00005046"/>
    </source>
</evidence>
<evidence type="ECO:0000313" key="14">
    <source>
        <dbReference type="EMBL" id="SFO97690.1"/>
    </source>
</evidence>
<comment type="pathway">
    <text evidence="1">Cofactor biosynthesis; molybdopterin biosynthesis.</text>
</comment>
<organism evidence="14 15">
    <name type="scientific">Salibacterium halotolerans</name>
    <dbReference type="NCBI Taxonomy" id="1884432"/>
    <lineage>
        <taxon>Bacteria</taxon>
        <taxon>Bacillati</taxon>
        <taxon>Bacillota</taxon>
        <taxon>Bacilli</taxon>
        <taxon>Bacillales</taxon>
        <taxon>Bacillaceae</taxon>
    </lineage>
</organism>
<dbReference type="EMBL" id="FOXD01000001">
    <property type="protein sequence ID" value="SFO97690.1"/>
    <property type="molecule type" value="Genomic_DNA"/>
</dbReference>
<dbReference type="GO" id="GO:0030366">
    <property type="term" value="F:molybdopterin synthase activity"/>
    <property type="evidence" value="ECO:0007669"/>
    <property type="project" value="UniProtKB-EC"/>
</dbReference>
<dbReference type="Gene3D" id="3.90.1170.40">
    <property type="entry name" value="Molybdopterin biosynthesis MoaE subunit"/>
    <property type="match status" value="1"/>
</dbReference>
<dbReference type="InterPro" id="IPR003448">
    <property type="entry name" value="Mopterin_biosynth_MoaE"/>
</dbReference>
<evidence type="ECO:0000256" key="3">
    <source>
        <dbReference type="ARBA" id="ARBA00011950"/>
    </source>
</evidence>
<evidence type="ECO:0000256" key="6">
    <source>
        <dbReference type="ARBA" id="ARBA00023150"/>
    </source>
</evidence>
<evidence type="ECO:0000313" key="15">
    <source>
        <dbReference type="Proteomes" id="UP000198892"/>
    </source>
</evidence>
<proteinExistence type="inferred from homology"/>
<protein>
    <recommendedName>
        <fullName evidence="4">Molybdopterin synthase catalytic subunit</fullName>
        <ecNumber evidence="3">2.8.1.12</ecNumber>
    </recommendedName>
    <alternativeName>
        <fullName evidence="11">MPT synthase subunit 2</fullName>
    </alternativeName>
    <alternativeName>
        <fullName evidence="9">Molybdenum cofactor biosynthesis protein E</fullName>
    </alternativeName>
    <alternativeName>
        <fullName evidence="10">Molybdopterin-converting factor large subunit</fullName>
    </alternativeName>
    <alternativeName>
        <fullName evidence="12">Molybdopterin-converting factor subunit 2</fullName>
    </alternativeName>
</protein>
<dbReference type="InterPro" id="IPR036563">
    <property type="entry name" value="MoaE_sf"/>
</dbReference>
<accession>A0A1I5LK79</accession>